<dbReference type="InterPro" id="IPR052159">
    <property type="entry name" value="Competence_DNA_uptake"/>
</dbReference>
<feature type="transmembrane region" description="Helical" evidence="1">
    <location>
        <begin position="33"/>
        <end position="55"/>
    </location>
</feature>
<keyword evidence="1" id="KW-1133">Transmembrane helix</keyword>
<keyword evidence="1" id="KW-0472">Membrane</keyword>
<sequence length="198" mass="21000">MALGWNAATGEVVAPASPADSAIWHAPAYPVPAALAVIGGVLLGFGAAWGAGVLLRAAGERHVPVREVRRGDSMQAGEAHFTVLWPVGQPFSKADNDNSVVVRLDTPRFHTVFLGDLPDPIEGELGVGQLDVLKTAHHGSRFSTGEAFLQETRPKNAVISVGRNTYGHPNAQVLDWLAAAGVQVWRTDQVGTVHWPLP</sequence>
<evidence type="ECO:0008006" key="4">
    <source>
        <dbReference type="Google" id="ProtNLM"/>
    </source>
</evidence>
<dbReference type="RefSeq" id="WP_260560924.1">
    <property type="nucleotide sequence ID" value="NZ_BAABEC010000153.1"/>
</dbReference>
<dbReference type="Proteomes" id="UP001060261">
    <property type="component" value="Chromosome"/>
</dbReference>
<dbReference type="SUPFAM" id="SSF56281">
    <property type="entry name" value="Metallo-hydrolase/oxidoreductase"/>
    <property type="match status" value="1"/>
</dbReference>
<keyword evidence="1" id="KW-0812">Transmembrane</keyword>
<proteinExistence type="predicted"/>
<evidence type="ECO:0000313" key="3">
    <source>
        <dbReference type="Proteomes" id="UP001060261"/>
    </source>
</evidence>
<reference evidence="2" key="1">
    <citation type="submission" date="2022-09" db="EMBL/GenBank/DDBJ databases">
        <title>genome sequence of Deinococcus rubellus.</title>
        <authorList>
            <person name="Srinivasan S."/>
        </authorList>
    </citation>
    <scope>NUCLEOTIDE SEQUENCE</scope>
    <source>
        <strain evidence="2">Ant6</strain>
    </source>
</reference>
<dbReference type="InterPro" id="IPR036866">
    <property type="entry name" value="RibonucZ/Hydroxyglut_hydro"/>
</dbReference>
<keyword evidence="3" id="KW-1185">Reference proteome</keyword>
<dbReference type="PANTHER" id="PTHR30619:SF1">
    <property type="entry name" value="RECOMBINATION PROTEIN 2"/>
    <property type="match status" value="1"/>
</dbReference>
<accession>A0ABY5YHR5</accession>
<evidence type="ECO:0000313" key="2">
    <source>
        <dbReference type="EMBL" id="UWX64655.1"/>
    </source>
</evidence>
<organism evidence="2 3">
    <name type="scientific">Deinococcus rubellus</name>
    <dbReference type="NCBI Taxonomy" id="1889240"/>
    <lineage>
        <taxon>Bacteria</taxon>
        <taxon>Thermotogati</taxon>
        <taxon>Deinococcota</taxon>
        <taxon>Deinococci</taxon>
        <taxon>Deinococcales</taxon>
        <taxon>Deinococcaceae</taxon>
        <taxon>Deinococcus</taxon>
    </lineage>
</organism>
<name>A0ABY5YHR5_9DEIO</name>
<protein>
    <recommendedName>
        <fullName evidence="4">MBL fold metallo-hydrolase</fullName>
    </recommendedName>
</protein>
<gene>
    <name evidence="2" type="ORF">N0D28_03045</name>
</gene>
<dbReference type="EMBL" id="CP104213">
    <property type="protein sequence ID" value="UWX64655.1"/>
    <property type="molecule type" value="Genomic_DNA"/>
</dbReference>
<dbReference type="Gene3D" id="3.60.15.10">
    <property type="entry name" value="Ribonuclease Z/Hydroxyacylglutathione hydrolase-like"/>
    <property type="match status" value="1"/>
</dbReference>
<dbReference type="PANTHER" id="PTHR30619">
    <property type="entry name" value="DNA INTERNALIZATION/COMPETENCE PROTEIN COMEC/REC2"/>
    <property type="match status" value="1"/>
</dbReference>
<evidence type="ECO:0000256" key="1">
    <source>
        <dbReference type="SAM" id="Phobius"/>
    </source>
</evidence>